<reference evidence="6" key="1">
    <citation type="journal article" date="2011" name="Genome Biol.">
        <title>The draft genome of the carcinogenic human liver fluke Clonorchis sinensis.</title>
        <authorList>
            <person name="Wang X."/>
            <person name="Chen W."/>
            <person name="Huang Y."/>
            <person name="Sun J."/>
            <person name="Men J."/>
            <person name="Liu H."/>
            <person name="Luo F."/>
            <person name="Guo L."/>
            <person name="Lv X."/>
            <person name="Deng C."/>
            <person name="Zhou C."/>
            <person name="Fan Y."/>
            <person name="Li X."/>
            <person name="Huang L."/>
            <person name="Hu Y."/>
            <person name="Liang C."/>
            <person name="Hu X."/>
            <person name="Xu J."/>
            <person name="Yu X."/>
        </authorList>
    </citation>
    <scope>NUCLEOTIDE SEQUENCE [LARGE SCALE GENOMIC DNA]</scope>
    <source>
        <strain evidence="6">Henan</strain>
    </source>
</reference>
<evidence type="ECO:0000313" key="7">
    <source>
        <dbReference type="Proteomes" id="UP000008909"/>
    </source>
</evidence>
<accession>G7YPC7</accession>
<organism evidence="6 7">
    <name type="scientific">Clonorchis sinensis</name>
    <name type="common">Chinese liver fluke</name>
    <dbReference type="NCBI Taxonomy" id="79923"/>
    <lineage>
        <taxon>Eukaryota</taxon>
        <taxon>Metazoa</taxon>
        <taxon>Spiralia</taxon>
        <taxon>Lophotrochozoa</taxon>
        <taxon>Platyhelminthes</taxon>
        <taxon>Trematoda</taxon>
        <taxon>Digenea</taxon>
        <taxon>Opisthorchiida</taxon>
        <taxon>Opisthorchiata</taxon>
        <taxon>Opisthorchiidae</taxon>
        <taxon>Clonorchis</taxon>
    </lineage>
</organism>
<dbReference type="AlphaFoldDB" id="G7YPC7"/>
<keyword evidence="5" id="KW-0539">Nucleus</keyword>
<evidence type="ECO:0000256" key="3">
    <source>
        <dbReference type="ARBA" id="ARBA00014973"/>
    </source>
</evidence>
<dbReference type="Pfam" id="PF05129">
    <property type="entry name" value="Zn_ribbon_Elf1"/>
    <property type="match status" value="1"/>
</dbReference>
<dbReference type="GO" id="GO:0003746">
    <property type="term" value="F:translation elongation factor activity"/>
    <property type="evidence" value="ECO:0007669"/>
    <property type="project" value="UniProtKB-KW"/>
</dbReference>
<dbReference type="GO" id="GO:0008023">
    <property type="term" value="C:transcription elongation factor complex"/>
    <property type="evidence" value="ECO:0007669"/>
    <property type="project" value="TreeGrafter"/>
</dbReference>
<evidence type="ECO:0000256" key="2">
    <source>
        <dbReference type="ARBA" id="ARBA00009730"/>
    </source>
</evidence>
<dbReference type="PANTHER" id="PTHR20934">
    <property type="entry name" value="TRANSCRIPTION ELONGATION FACTOR 1 HOMOLOG"/>
    <property type="match status" value="1"/>
</dbReference>
<protein>
    <recommendedName>
        <fullName evidence="3">Transcription elongation factor 1 homolog</fullName>
    </recommendedName>
</protein>
<dbReference type="PANTHER" id="PTHR20934:SF0">
    <property type="entry name" value="TRANSCRIPTION ELONGATION FACTOR 1 HOMOLOG"/>
    <property type="match status" value="1"/>
</dbReference>
<dbReference type="Gene3D" id="2.20.25.190">
    <property type="match status" value="1"/>
</dbReference>
<keyword evidence="7" id="KW-1185">Reference proteome</keyword>
<comment type="subcellular location">
    <subcellularLocation>
        <location evidence="1">Nucleus</location>
    </subcellularLocation>
</comment>
<dbReference type="GO" id="GO:0000993">
    <property type="term" value="F:RNA polymerase II complex binding"/>
    <property type="evidence" value="ECO:0007669"/>
    <property type="project" value="TreeGrafter"/>
</dbReference>
<dbReference type="GO" id="GO:0006368">
    <property type="term" value="P:transcription elongation by RNA polymerase II"/>
    <property type="evidence" value="ECO:0007669"/>
    <property type="project" value="TreeGrafter"/>
</dbReference>
<dbReference type="EMBL" id="DF143925">
    <property type="protein sequence ID" value="GAA54808.1"/>
    <property type="molecule type" value="Genomic_DNA"/>
</dbReference>
<dbReference type="Proteomes" id="UP000008909">
    <property type="component" value="Unassembled WGS sequence"/>
</dbReference>
<evidence type="ECO:0000256" key="1">
    <source>
        <dbReference type="ARBA" id="ARBA00004123"/>
    </source>
</evidence>
<name>G7YPC7_CLOSI</name>
<proteinExistence type="inferred from homology"/>
<keyword evidence="6" id="KW-0251">Elongation factor</keyword>
<reference key="2">
    <citation type="submission" date="2011-10" db="EMBL/GenBank/DDBJ databases">
        <title>The genome and transcriptome sequence of Clonorchis sinensis provide insights into the carcinogenic liver fluke.</title>
        <authorList>
            <person name="Wang X."/>
            <person name="Huang Y."/>
            <person name="Chen W."/>
            <person name="Liu H."/>
            <person name="Guo L."/>
            <person name="Chen Y."/>
            <person name="Luo F."/>
            <person name="Zhou W."/>
            <person name="Sun J."/>
            <person name="Mao Q."/>
            <person name="Liang P."/>
            <person name="Zhou C."/>
            <person name="Tian Y."/>
            <person name="Men J."/>
            <person name="Lv X."/>
            <person name="Huang L."/>
            <person name="Zhou J."/>
            <person name="Hu Y."/>
            <person name="Li R."/>
            <person name="Zhang F."/>
            <person name="Lei H."/>
            <person name="Li X."/>
            <person name="Hu X."/>
            <person name="Liang C."/>
            <person name="Xu J."/>
            <person name="Wu Z."/>
            <person name="Yu X."/>
        </authorList>
    </citation>
    <scope>NUCLEOTIDE SEQUENCE</scope>
    <source>
        <strain>Henan</strain>
    </source>
</reference>
<sequence length="499" mass="55531">MIGCWAQTFDQSALGLMPDRQASRFLASLVWDRLFGRSSTRLRAAKRDLFGVPPNTSSGDPEANVAGCAGVDVVLSHRAEGSLLDWIPVDRCLCAVRLTMSVKESPKGEPDRYLFVVCAYTPTNCSSDTIKDKFNDALNALLRRVISSDITVVAGIMNAQVGRFSASETQLGVRRGLDSVRTAMRRAFGGRQNPGVQIASGENLVDLEYADGIVLVFEEKAQVFMDELTELCTKSNLIYFHSELASYAILSVNFYEMGRRRSANKPPPKRKAIQPLDKVFNCPFCNHGRSCEVVLLSSSKTVKSVPSSVSSMQVTSPEPIFEHWKLFLTIGALTSTRRVEVFQRYFLQEAHHLHTYQTVKKIFSINNRSVVTSFKCETAARLKPESRDTAGSPKPREEQLWCWGYVRTTDLAITKRTMTVIVDSILTMVILQQPIPSLSCITLDRFSNGENFSCKSCVLLGRIKPSQEAFTDIANLCFSNATDINRSELVTQLSAVFRV</sequence>
<gene>
    <name evidence="6" type="ORF">CLF_105475</name>
</gene>
<dbReference type="InterPro" id="IPR038567">
    <property type="entry name" value="T_Elf1_sf"/>
</dbReference>
<evidence type="ECO:0000256" key="5">
    <source>
        <dbReference type="ARBA" id="ARBA00023242"/>
    </source>
</evidence>
<comment type="similarity">
    <text evidence="2">Belongs to the ELOF1 family.</text>
</comment>
<keyword evidence="6" id="KW-0648">Protein biosynthesis</keyword>
<evidence type="ECO:0000313" key="6">
    <source>
        <dbReference type="EMBL" id="GAA54808.1"/>
    </source>
</evidence>
<evidence type="ECO:0000256" key="4">
    <source>
        <dbReference type="ARBA" id="ARBA00022833"/>
    </source>
</evidence>
<dbReference type="SUPFAM" id="SSF57783">
    <property type="entry name" value="Zinc beta-ribbon"/>
    <property type="match status" value="1"/>
</dbReference>
<keyword evidence="4" id="KW-0862">Zinc</keyword>
<dbReference type="InterPro" id="IPR007808">
    <property type="entry name" value="Elf1"/>
</dbReference>